<evidence type="ECO:0000313" key="2">
    <source>
        <dbReference type="Proteomes" id="UP000240317"/>
    </source>
</evidence>
<dbReference type="EMBL" id="PYSV01000036">
    <property type="protein sequence ID" value="PTA66375.1"/>
    <property type="molecule type" value="Genomic_DNA"/>
</dbReference>
<proteinExistence type="predicted"/>
<dbReference type="Proteomes" id="UP000240317">
    <property type="component" value="Unassembled WGS sequence"/>
</dbReference>
<name>A0A2T3W3A5_9DEIO</name>
<gene>
    <name evidence="1" type="ORF">C8263_18220</name>
</gene>
<sequence length="118" mass="13224">MCRYALIPYKTHYACFSCRKTFKASHRRANGATKICPHCRASMTIMGHDFKAPVRTDVLAWRKVEYLAAHGLVFASCGCGGPGYAPRTIGDARTLVESRLGIPEGVRLLRQFKSRHPR</sequence>
<keyword evidence="2" id="KW-1185">Reference proteome</keyword>
<evidence type="ECO:0000313" key="1">
    <source>
        <dbReference type="EMBL" id="PTA66375.1"/>
    </source>
</evidence>
<comment type="caution">
    <text evidence="1">The sequence shown here is derived from an EMBL/GenBank/DDBJ whole genome shotgun (WGS) entry which is preliminary data.</text>
</comment>
<reference evidence="1 2" key="1">
    <citation type="submission" date="2018-03" db="EMBL/GenBank/DDBJ databases">
        <title>Draft genome of Deinococcus sp. OD32.</title>
        <authorList>
            <person name="Wang X.-P."/>
            <person name="Du Z.-J."/>
        </authorList>
    </citation>
    <scope>NUCLEOTIDE SEQUENCE [LARGE SCALE GENOMIC DNA]</scope>
    <source>
        <strain evidence="1 2">OD32</strain>
    </source>
</reference>
<dbReference type="AlphaFoldDB" id="A0A2T3W3A5"/>
<accession>A0A2T3W3A5</accession>
<organism evidence="1 2">
    <name type="scientific">Deinococcus arcticus</name>
    <dbReference type="NCBI Taxonomy" id="2136176"/>
    <lineage>
        <taxon>Bacteria</taxon>
        <taxon>Thermotogati</taxon>
        <taxon>Deinococcota</taxon>
        <taxon>Deinococci</taxon>
        <taxon>Deinococcales</taxon>
        <taxon>Deinococcaceae</taxon>
        <taxon>Deinococcus</taxon>
    </lineage>
</organism>
<protein>
    <submittedName>
        <fullName evidence="1">Uncharacterized protein</fullName>
    </submittedName>
</protein>